<sequence length="192" mass="22327">MRRYIWLGDSKYGGSVYWDKKRDVAVRDGSIKVSAKKSKSNSYLIGGIFVCLIIFRVITSIFKMKFISNEINSISIIVFTIFFATTLTLFINHMMYGNSQSYTDTSIEDAMHAIRSTGYLKNPLIFMLLDKRLHYMVLVLVILFIFWGLSQVIPDLNSLQEFIRIPTMILFISIPVYMVYLVNFKKDNRLKL</sequence>
<comment type="caution">
    <text evidence="2">The sequence shown here is derived from an EMBL/GenBank/DDBJ whole genome shotgun (WGS) entry which is preliminary data.</text>
</comment>
<dbReference type="AlphaFoldDB" id="A0A1E5H0G7"/>
<keyword evidence="1" id="KW-1133">Transmembrane helix</keyword>
<accession>A0A1E5H0G7</accession>
<evidence type="ECO:0000313" key="3">
    <source>
        <dbReference type="Proteomes" id="UP000095094"/>
    </source>
</evidence>
<feature type="transmembrane region" description="Helical" evidence="1">
    <location>
        <begin position="74"/>
        <end position="91"/>
    </location>
</feature>
<evidence type="ECO:0000256" key="1">
    <source>
        <dbReference type="SAM" id="Phobius"/>
    </source>
</evidence>
<dbReference type="RefSeq" id="WP_069662593.1">
    <property type="nucleotide sequence ID" value="NZ_JBHUJJ010000001.1"/>
</dbReference>
<dbReference type="Proteomes" id="UP000095094">
    <property type="component" value="Unassembled WGS sequence"/>
</dbReference>
<dbReference type="EMBL" id="MIJY01000006">
    <property type="protein sequence ID" value="OEG18373.1"/>
    <property type="molecule type" value="Genomic_DNA"/>
</dbReference>
<gene>
    <name evidence="2" type="ORF">BCR25_16220</name>
</gene>
<reference evidence="3" key="1">
    <citation type="submission" date="2016-09" db="EMBL/GenBank/DDBJ databases">
        <authorList>
            <person name="Gulvik C.A."/>
        </authorList>
    </citation>
    <scope>NUCLEOTIDE SEQUENCE [LARGE SCALE GENOMIC DNA]</scope>
    <source>
        <strain evidence="3">LMG 8895</strain>
    </source>
</reference>
<evidence type="ECO:0000313" key="2">
    <source>
        <dbReference type="EMBL" id="OEG18373.1"/>
    </source>
</evidence>
<feature type="transmembrane region" description="Helical" evidence="1">
    <location>
        <begin position="42"/>
        <end position="62"/>
    </location>
</feature>
<name>A0A1E5H0G7_9ENTE</name>
<proteinExistence type="predicted"/>
<keyword evidence="3" id="KW-1185">Reference proteome</keyword>
<keyword evidence="1" id="KW-0812">Transmembrane</keyword>
<dbReference type="OrthoDB" id="2192867at2"/>
<feature type="transmembrane region" description="Helical" evidence="1">
    <location>
        <begin position="133"/>
        <end position="150"/>
    </location>
</feature>
<organism evidence="2 3">
    <name type="scientific">Enterococcus termitis</name>
    <dbReference type="NCBI Taxonomy" id="332950"/>
    <lineage>
        <taxon>Bacteria</taxon>
        <taxon>Bacillati</taxon>
        <taxon>Bacillota</taxon>
        <taxon>Bacilli</taxon>
        <taxon>Lactobacillales</taxon>
        <taxon>Enterococcaceae</taxon>
        <taxon>Enterococcus</taxon>
    </lineage>
</organism>
<dbReference type="PATRIC" id="fig|332950.4.peg.3527"/>
<feature type="transmembrane region" description="Helical" evidence="1">
    <location>
        <begin position="162"/>
        <end position="182"/>
    </location>
</feature>
<protein>
    <submittedName>
        <fullName evidence="2">Uncharacterized protein</fullName>
    </submittedName>
</protein>
<keyword evidence="1" id="KW-0472">Membrane</keyword>